<feature type="region of interest" description="Disordered" evidence="1">
    <location>
        <begin position="57"/>
        <end position="80"/>
    </location>
</feature>
<proteinExistence type="predicted"/>
<organism evidence="2 3">
    <name type="scientific">Helicoverpa armigera</name>
    <name type="common">Cotton bollworm</name>
    <name type="synonym">Heliothis armigera</name>
    <dbReference type="NCBI Taxonomy" id="29058"/>
    <lineage>
        <taxon>Eukaryota</taxon>
        <taxon>Metazoa</taxon>
        <taxon>Ecdysozoa</taxon>
        <taxon>Arthropoda</taxon>
        <taxon>Hexapoda</taxon>
        <taxon>Insecta</taxon>
        <taxon>Pterygota</taxon>
        <taxon>Neoptera</taxon>
        <taxon>Endopterygota</taxon>
        <taxon>Lepidoptera</taxon>
        <taxon>Glossata</taxon>
        <taxon>Ditrysia</taxon>
        <taxon>Noctuoidea</taxon>
        <taxon>Noctuidae</taxon>
        <taxon>Heliothinae</taxon>
        <taxon>Helicoverpa</taxon>
    </lineage>
</organism>
<sequence>MKHQSPNGIGFDRRTQKTANQQSNSNGSKPSLETGDGKKNDLVTVTILEDMNGVCLTHQQPGGATLRKPRYADKGRPTKQTPFNVIEAVRSLTFSEQGSQT</sequence>
<dbReference type="AlphaFoldDB" id="A0A2W1BIV8"/>
<gene>
    <name evidence="2" type="primary">HaOG212881</name>
    <name evidence="2" type="ORF">B5X24_HaOG212881</name>
</gene>
<evidence type="ECO:0000313" key="3">
    <source>
        <dbReference type="Proteomes" id="UP000249218"/>
    </source>
</evidence>
<accession>A0A2W1BIV8</accession>
<feature type="compositionally biased region" description="Polar residues" evidence="1">
    <location>
        <begin position="17"/>
        <end position="31"/>
    </location>
</feature>
<evidence type="ECO:0000256" key="1">
    <source>
        <dbReference type="SAM" id="MobiDB-lite"/>
    </source>
</evidence>
<dbReference type="Proteomes" id="UP000249218">
    <property type="component" value="Unassembled WGS sequence"/>
</dbReference>
<feature type="region of interest" description="Disordered" evidence="1">
    <location>
        <begin position="1"/>
        <end position="38"/>
    </location>
</feature>
<keyword evidence="3" id="KW-1185">Reference proteome</keyword>
<protein>
    <submittedName>
        <fullName evidence="2">Uncharacterized protein</fullName>
    </submittedName>
</protein>
<reference evidence="2 3" key="1">
    <citation type="journal article" date="2017" name="BMC Biol.">
        <title>Genomic innovations, transcriptional plasticity and gene loss underlying the evolution and divergence of two highly polyphagous and invasive Helicoverpa pest species.</title>
        <authorList>
            <person name="Pearce S.L."/>
            <person name="Clarke D.F."/>
            <person name="East P.D."/>
            <person name="Elfekih S."/>
            <person name="Gordon K.H."/>
            <person name="Jermiin L.S."/>
            <person name="McGaughran A."/>
            <person name="Oakeshott J.G."/>
            <person name="Papanikolaou A."/>
            <person name="Perera O.P."/>
            <person name="Rane R.V."/>
            <person name="Richards S."/>
            <person name="Tay W.T."/>
            <person name="Walsh T.K."/>
            <person name="Anderson A."/>
            <person name="Anderson C.J."/>
            <person name="Asgari S."/>
            <person name="Board P.G."/>
            <person name="Bretschneider A."/>
            <person name="Campbell P.M."/>
            <person name="Chertemps T."/>
            <person name="Christeller J.T."/>
            <person name="Coppin C.W."/>
            <person name="Downes S.J."/>
            <person name="Duan G."/>
            <person name="Farnsworth C.A."/>
            <person name="Good R.T."/>
            <person name="Han L.B."/>
            <person name="Han Y.C."/>
            <person name="Hatje K."/>
            <person name="Horne I."/>
            <person name="Huang Y.P."/>
            <person name="Hughes D.S."/>
            <person name="Jacquin-Joly E."/>
            <person name="James W."/>
            <person name="Jhangiani S."/>
            <person name="Kollmar M."/>
            <person name="Kuwar S.S."/>
            <person name="Li S."/>
            <person name="Liu N.Y."/>
            <person name="Maibeche M.T."/>
            <person name="Miller J.R."/>
            <person name="Montagne N."/>
            <person name="Perry T."/>
            <person name="Qu J."/>
            <person name="Song S.V."/>
            <person name="Sutton G.G."/>
            <person name="Vogel H."/>
            <person name="Walenz B.P."/>
            <person name="Xu W."/>
            <person name="Zhang H.J."/>
            <person name="Zou Z."/>
            <person name="Batterham P."/>
            <person name="Edwards O.R."/>
            <person name="Feyereisen R."/>
            <person name="Gibbs R.A."/>
            <person name="Heckel D.G."/>
            <person name="McGrath A."/>
            <person name="Robin C."/>
            <person name="Scherer S.E."/>
            <person name="Worley K.C."/>
            <person name="Wu Y.D."/>
        </authorList>
    </citation>
    <scope>NUCLEOTIDE SEQUENCE [LARGE SCALE GENOMIC DNA]</scope>
    <source>
        <strain evidence="2">Harm_GR_Male_#8</strain>
        <tissue evidence="2">Whole organism</tissue>
    </source>
</reference>
<name>A0A2W1BIV8_HELAM</name>
<evidence type="ECO:0000313" key="2">
    <source>
        <dbReference type="EMBL" id="PZC71613.1"/>
    </source>
</evidence>
<dbReference type="EMBL" id="KZ150285">
    <property type="protein sequence ID" value="PZC71613.1"/>
    <property type="molecule type" value="Genomic_DNA"/>
</dbReference>